<feature type="transmembrane region" description="Helical" evidence="1">
    <location>
        <begin position="31"/>
        <end position="50"/>
    </location>
</feature>
<accession>A0A1F6CU12</accession>
<comment type="subcellular location">
    <subcellularLocation>
        <location evidence="1">Cell membrane</location>
        <topology evidence="1">Multi-pass membrane protein</topology>
    </subcellularLocation>
</comment>
<evidence type="ECO:0000313" key="3">
    <source>
        <dbReference type="Proteomes" id="UP000176863"/>
    </source>
</evidence>
<feature type="transmembrane region" description="Helical" evidence="1">
    <location>
        <begin position="6"/>
        <end position="24"/>
    </location>
</feature>
<dbReference type="GO" id="GO:0005886">
    <property type="term" value="C:plasma membrane"/>
    <property type="evidence" value="ECO:0007669"/>
    <property type="project" value="UniProtKB-SubCell"/>
</dbReference>
<dbReference type="AlphaFoldDB" id="A0A1F6CU12"/>
<feature type="transmembrane region" description="Helical" evidence="1">
    <location>
        <begin position="56"/>
        <end position="72"/>
    </location>
</feature>
<name>A0A1F6CU12_9BACT</name>
<reference evidence="2 3" key="1">
    <citation type="journal article" date="2016" name="Nat. Commun.">
        <title>Thousands of microbial genomes shed light on interconnected biogeochemical processes in an aquifer system.</title>
        <authorList>
            <person name="Anantharaman K."/>
            <person name="Brown C.T."/>
            <person name="Hug L.A."/>
            <person name="Sharon I."/>
            <person name="Castelle C.J."/>
            <person name="Probst A.J."/>
            <person name="Thomas B.C."/>
            <person name="Singh A."/>
            <person name="Wilkins M.J."/>
            <person name="Karaoz U."/>
            <person name="Brodie E.L."/>
            <person name="Williams K.H."/>
            <person name="Hubbard S.S."/>
            <person name="Banfield J.F."/>
        </authorList>
    </citation>
    <scope>NUCLEOTIDE SEQUENCE [LARGE SCALE GENOMIC DNA]</scope>
</reference>
<dbReference type="GO" id="GO:0022857">
    <property type="term" value="F:transmembrane transporter activity"/>
    <property type="evidence" value="ECO:0007669"/>
    <property type="project" value="UniProtKB-UniRule"/>
</dbReference>
<comment type="function">
    <text evidence="1">Involved in the import of queuosine (Q) precursors, required for Q precursor salvage.</text>
</comment>
<dbReference type="HAMAP" id="MF_02088">
    <property type="entry name" value="Q_prec_transport"/>
    <property type="match status" value="1"/>
</dbReference>
<dbReference type="PANTHER" id="PTHR34300:SF2">
    <property type="entry name" value="QUEUOSINE PRECURSOR TRANSPORTER-RELATED"/>
    <property type="match status" value="1"/>
</dbReference>
<feature type="transmembrane region" description="Helical" evidence="1">
    <location>
        <begin position="127"/>
        <end position="147"/>
    </location>
</feature>
<dbReference type="NCBIfam" id="TIGR00697">
    <property type="entry name" value="queuosine precursor transporter"/>
    <property type="match status" value="1"/>
</dbReference>
<organism evidence="2 3">
    <name type="scientific">Candidatus Kaiserbacteria bacterium RIFCSPHIGHO2_01_FULL_53_29</name>
    <dbReference type="NCBI Taxonomy" id="1798480"/>
    <lineage>
        <taxon>Bacteria</taxon>
        <taxon>Candidatus Kaiseribacteriota</taxon>
    </lineage>
</organism>
<dbReference type="Pfam" id="PF02592">
    <property type="entry name" value="Vut_1"/>
    <property type="match status" value="1"/>
</dbReference>
<dbReference type="InterPro" id="IPR003744">
    <property type="entry name" value="YhhQ"/>
</dbReference>
<evidence type="ECO:0000313" key="2">
    <source>
        <dbReference type="EMBL" id="OGG52669.1"/>
    </source>
</evidence>
<dbReference type="Proteomes" id="UP000176863">
    <property type="component" value="Unassembled WGS sequence"/>
</dbReference>
<keyword evidence="1" id="KW-1133">Transmembrane helix</keyword>
<comment type="similarity">
    <text evidence="1">Belongs to the vitamin uptake transporter (VUT/ECF) (TC 2.A.88) family. Q precursor transporter subfamily.</text>
</comment>
<feature type="transmembrane region" description="Helical" evidence="1">
    <location>
        <begin position="168"/>
        <end position="188"/>
    </location>
</feature>
<keyword evidence="1" id="KW-1003">Cell membrane</keyword>
<proteinExistence type="inferred from homology"/>
<evidence type="ECO:0000256" key="1">
    <source>
        <dbReference type="HAMAP-Rule" id="MF_02088"/>
    </source>
</evidence>
<keyword evidence="1" id="KW-0472">Membrane</keyword>
<feature type="transmembrane region" description="Helical" evidence="1">
    <location>
        <begin position="194"/>
        <end position="215"/>
    </location>
</feature>
<comment type="caution">
    <text evidence="2">The sequence shown here is derived from an EMBL/GenBank/DDBJ whole genome shotgun (WGS) entry which is preliminary data.</text>
</comment>
<dbReference type="STRING" id="1798480.A2851_00480"/>
<feature type="transmembrane region" description="Helical" evidence="1">
    <location>
        <begin position="84"/>
        <end position="107"/>
    </location>
</feature>
<keyword evidence="1" id="KW-0813">Transport</keyword>
<dbReference type="EMBL" id="MFKT01000024">
    <property type="protein sequence ID" value="OGG52669.1"/>
    <property type="molecule type" value="Genomic_DNA"/>
</dbReference>
<protein>
    <recommendedName>
        <fullName evidence="1">Probable queuosine precursor transporter</fullName>
        <shortName evidence="1">Q precursor transporter</shortName>
    </recommendedName>
</protein>
<keyword evidence="1" id="KW-0812">Transmembrane</keyword>
<dbReference type="PANTHER" id="PTHR34300">
    <property type="entry name" value="QUEUOSINE PRECURSOR TRANSPORTER-RELATED"/>
    <property type="match status" value="1"/>
</dbReference>
<sequence>MNELLLLITALVSASFVVAGWKLGKERLYSVMIVFLILITAVGGKIVFFFGHATNTGNIFYASVFLATYFLIERFGRREGIYSIWVGIIAVLFFSVLARITIALTGADVTTPLNDALAIAFGPVPRIALASLCGYALSQSLNVYLYLSLKKRMRGRYLWLRANICNAIAQLLDSAVFFTIAFLGVVSFSDVSDIIFTGLAIKIVYMMFASPLLYLNRFEEEEDSEGNVVVTLK</sequence>
<gene>
    <name evidence="2" type="ORF">A2851_00480</name>
</gene>